<gene>
    <name evidence="1" type="ORF">J2Z83_003357</name>
</gene>
<name>A0ABS4IJT2_9BACI</name>
<dbReference type="RefSeq" id="WP_209464285.1">
    <property type="nucleotide sequence ID" value="NZ_CP110224.1"/>
</dbReference>
<accession>A0ABS4IJT2</accession>
<comment type="caution">
    <text evidence="1">The sequence shown here is derived from an EMBL/GenBank/DDBJ whole genome shotgun (WGS) entry which is preliminary data.</text>
</comment>
<evidence type="ECO:0000313" key="1">
    <source>
        <dbReference type="EMBL" id="MBP1971218.1"/>
    </source>
</evidence>
<keyword evidence="2" id="KW-1185">Reference proteome</keyword>
<dbReference type="Proteomes" id="UP001519345">
    <property type="component" value="Unassembled WGS sequence"/>
</dbReference>
<sequence>MTREMMEDLLEGFTKMTEDLQDIQANGNHMNDLILKTENKVKDVTINLNGLQQNLWKLDQKFNLVEGLMKTKVKRQIVKKAS</sequence>
<reference evidence="1 2" key="1">
    <citation type="submission" date="2021-03" db="EMBL/GenBank/DDBJ databases">
        <title>Genomic Encyclopedia of Type Strains, Phase IV (KMG-IV): sequencing the most valuable type-strain genomes for metagenomic binning, comparative biology and taxonomic classification.</title>
        <authorList>
            <person name="Goeker M."/>
        </authorList>
    </citation>
    <scope>NUCLEOTIDE SEQUENCE [LARGE SCALE GENOMIC DNA]</scope>
    <source>
        <strain evidence="1 2">DSM 25609</strain>
    </source>
</reference>
<dbReference type="EMBL" id="JAGGKX010000022">
    <property type="protein sequence ID" value="MBP1971218.1"/>
    <property type="molecule type" value="Genomic_DNA"/>
</dbReference>
<protein>
    <submittedName>
        <fullName evidence="1">Uncharacterized protein</fullName>
    </submittedName>
</protein>
<proteinExistence type="predicted"/>
<organism evidence="1 2">
    <name type="scientific">Virgibacillus natechei</name>
    <dbReference type="NCBI Taxonomy" id="1216297"/>
    <lineage>
        <taxon>Bacteria</taxon>
        <taxon>Bacillati</taxon>
        <taxon>Bacillota</taxon>
        <taxon>Bacilli</taxon>
        <taxon>Bacillales</taxon>
        <taxon>Bacillaceae</taxon>
        <taxon>Virgibacillus</taxon>
    </lineage>
</organism>
<evidence type="ECO:0000313" key="2">
    <source>
        <dbReference type="Proteomes" id="UP001519345"/>
    </source>
</evidence>